<dbReference type="RefSeq" id="WP_186833439.1">
    <property type="nucleotide sequence ID" value="NZ_JAEQMG010000041.1"/>
</dbReference>
<feature type="transmembrane region" description="Helical" evidence="1">
    <location>
        <begin position="16"/>
        <end position="37"/>
    </location>
</feature>
<accession>A0A934WR65</accession>
<organism evidence="2 3">
    <name type="scientific">Ruminococcus difficilis</name>
    <dbReference type="NCBI Taxonomy" id="2763069"/>
    <lineage>
        <taxon>Bacteria</taxon>
        <taxon>Bacillati</taxon>
        <taxon>Bacillota</taxon>
        <taxon>Clostridia</taxon>
        <taxon>Eubacteriales</taxon>
        <taxon>Oscillospiraceae</taxon>
        <taxon>Ruminococcus</taxon>
    </lineage>
</organism>
<evidence type="ECO:0008006" key="4">
    <source>
        <dbReference type="Google" id="ProtNLM"/>
    </source>
</evidence>
<proteinExistence type="predicted"/>
<dbReference type="AlphaFoldDB" id="A0A934WR65"/>
<name>A0A934WR65_9FIRM</name>
<keyword evidence="1" id="KW-0812">Transmembrane</keyword>
<protein>
    <recommendedName>
        <fullName evidence="4">Stage III sporulation protein AG</fullName>
    </recommendedName>
</protein>
<gene>
    <name evidence="2" type="ORF">JKK62_03810</name>
</gene>
<evidence type="ECO:0000256" key="1">
    <source>
        <dbReference type="SAM" id="Phobius"/>
    </source>
</evidence>
<reference evidence="2" key="1">
    <citation type="submission" date="2021-01" db="EMBL/GenBank/DDBJ databases">
        <title>Genome public.</title>
        <authorList>
            <person name="Liu C."/>
            <person name="Sun Q."/>
        </authorList>
    </citation>
    <scope>NUCLEOTIDE SEQUENCE</scope>
    <source>
        <strain evidence="2">M6</strain>
    </source>
</reference>
<evidence type="ECO:0000313" key="2">
    <source>
        <dbReference type="EMBL" id="MBK6087787.1"/>
    </source>
</evidence>
<comment type="caution">
    <text evidence="2">The sequence shown here is derived from an EMBL/GenBank/DDBJ whole genome shotgun (WGS) entry which is preliminary data.</text>
</comment>
<evidence type="ECO:0000313" key="3">
    <source>
        <dbReference type="Proteomes" id="UP000633365"/>
    </source>
</evidence>
<keyword evidence="1" id="KW-1133">Transmembrane helix</keyword>
<sequence>MLQGKKFSKWLSDKRVVMIAVIIGTVAVLLIGLSSFIDYSGGEKDNSEKYAAKTEAHLLEIISHINGVGEAKIFLTMDNSGENVYLKNTDTKTKSIEPKVRGVVVVCDGGDDPLVVSRVLDAVTKSLNISSDKVCITK</sequence>
<keyword evidence="1" id="KW-0472">Membrane</keyword>
<dbReference type="Proteomes" id="UP000633365">
    <property type="component" value="Unassembled WGS sequence"/>
</dbReference>
<dbReference type="EMBL" id="JAEQMG010000041">
    <property type="protein sequence ID" value="MBK6087787.1"/>
    <property type="molecule type" value="Genomic_DNA"/>
</dbReference>
<keyword evidence="3" id="KW-1185">Reference proteome</keyword>